<evidence type="ECO:0008006" key="4">
    <source>
        <dbReference type="Google" id="ProtNLM"/>
    </source>
</evidence>
<organism evidence="2 3">
    <name type="scientific">Mycolicibacterium lutetiense</name>
    <dbReference type="NCBI Taxonomy" id="1641992"/>
    <lineage>
        <taxon>Bacteria</taxon>
        <taxon>Bacillati</taxon>
        <taxon>Actinomycetota</taxon>
        <taxon>Actinomycetes</taxon>
        <taxon>Mycobacteriales</taxon>
        <taxon>Mycobacteriaceae</taxon>
        <taxon>Mycolicibacterium</taxon>
    </lineage>
</organism>
<evidence type="ECO:0000313" key="2">
    <source>
        <dbReference type="EMBL" id="MBP2454982.1"/>
    </source>
</evidence>
<comment type="caution">
    <text evidence="2">The sequence shown here is derived from an EMBL/GenBank/DDBJ whole genome shotgun (WGS) entry which is preliminary data.</text>
</comment>
<reference evidence="2 3" key="1">
    <citation type="submission" date="2021-03" db="EMBL/GenBank/DDBJ databases">
        <title>Sequencing the genomes of 1000 actinobacteria strains.</title>
        <authorList>
            <person name="Klenk H.-P."/>
        </authorList>
    </citation>
    <scope>NUCLEOTIDE SEQUENCE [LARGE SCALE GENOMIC DNA]</scope>
    <source>
        <strain evidence="2 3">DSM 46713</strain>
    </source>
</reference>
<evidence type="ECO:0000313" key="3">
    <source>
        <dbReference type="Proteomes" id="UP000694460"/>
    </source>
</evidence>
<gene>
    <name evidence="2" type="ORF">JOF57_004895</name>
</gene>
<keyword evidence="1" id="KW-0812">Transmembrane</keyword>
<sequence length="75" mass="8289">MLVLKIALVVFIVTALLFIVATGVRRWRKDPDVVDLSGPLAARYGAPMAGNWTLPIEDNVQIVAEETLDDDPELR</sequence>
<dbReference type="RefSeq" id="WP_209921080.1">
    <property type="nucleotide sequence ID" value="NZ_JAGIOP010000002.1"/>
</dbReference>
<accession>A0ABS4ZZP4</accession>
<keyword evidence="1" id="KW-0472">Membrane</keyword>
<proteinExistence type="predicted"/>
<feature type="transmembrane region" description="Helical" evidence="1">
    <location>
        <begin position="6"/>
        <end position="24"/>
    </location>
</feature>
<dbReference type="EMBL" id="JAGIOP010000002">
    <property type="protein sequence ID" value="MBP2454982.1"/>
    <property type="molecule type" value="Genomic_DNA"/>
</dbReference>
<dbReference type="Proteomes" id="UP000694460">
    <property type="component" value="Unassembled WGS sequence"/>
</dbReference>
<protein>
    <recommendedName>
        <fullName evidence="4">Secreted protein</fullName>
    </recommendedName>
</protein>
<evidence type="ECO:0000256" key="1">
    <source>
        <dbReference type="SAM" id="Phobius"/>
    </source>
</evidence>
<keyword evidence="1" id="KW-1133">Transmembrane helix</keyword>
<keyword evidence="3" id="KW-1185">Reference proteome</keyword>
<name>A0ABS4ZZP4_9MYCO</name>